<dbReference type="SMART" id="SM00471">
    <property type="entry name" value="HDc"/>
    <property type="match status" value="1"/>
</dbReference>
<accession>A0A0M4D4Z3</accession>
<keyword evidence="2" id="KW-0378">Hydrolase</keyword>
<dbReference type="PANTHER" id="PTHR43155:SF2">
    <property type="entry name" value="CYCLIC DI-GMP PHOSPHODIESTERASE PA4108"/>
    <property type="match status" value="1"/>
</dbReference>
<reference evidence="2 3" key="1">
    <citation type="submission" date="2015-07" db="EMBL/GenBank/DDBJ databases">
        <title>Isolation and Genomic Characterization of a Novel Halophilic Metal-Reducing Deltaproteobacterium from the Deep Subsurface.</title>
        <authorList>
            <person name="Badalamenti J.P."/>
            <person name="Summers Z.M."/>
            <person name="Gralnick J.A."/>
            <person name="Bond D.R."/>
        </authorList>
    </citation>
    <scope>NUCLEOTIDE SEQUENCE [LARGE SCALE GENOMIC DNA]</scope>
    <source>
        <strain evidence="2 3">WTL</strain>
    </source>
</reference>
<dbReference type="Pfam" id="PF13487">
    <property type="entry name" value="HD_5"/>
    <property type="match status" value="1"/>
</dbReference>
<organism evidence="2 3">
    <name type="scientific">Desulfuromonas soudanensis</name>
    <dbReference type="NCBI Taxonomy" id="1603606"/>
    <lineage>
        <taxon>Bacteria</taxon>
        <taxon>Pseudomonadati</taxon>
        <taxon>Thermodesulfobacteriota</taxon>
        <taxon>Desulfuromonadia</taxon>
        <taxon>Desulfuromonadales</taxon>
        <taxon>Desulfuromonadaceae</taxon>
        <taxon>Desulfuromonas</taxon>
    </lineage>
</organism>
<evidence type="ECO:0000313" key="3">
    <source>
        <dbReference type="Proteomes" id="UP000057158"/>
    </source>
</evidence>
<dbReference type="InterPro" id="IPR037522">
    <property type="entry name" value="HD_GYP_dom"/>
</dbReference>
<dbReference type="EMBL" id="CP010802">
    <property type="protein sequence ID" value="ALC15735.1"/>
    <property type="molecule type" value="Genomic_DNA"/>
</dbReference>
<dbReference type="CDD" id="cd00077">
    <property type="entry name" value="HDc"/>
    <property type="match status" value="1"/>
</dbReference>
<feature type="domain" description="HD-GYP" evidence="1">
    <location>
        <begin position="183"/>
        <end position="378"/>
    </location>
</feature>
<dbReference type="GO" id="GO:0016787">
    <property type="term" value="F:hydrolase activity"/>
    <property type="evidence" value="ECO:0007669"/>
    <property type="project" value="UniProtKB-KW"/>
</dbReference>
<dbReference type="STRING" id="1603606.DSOUD_0949"/>
<dbReference type="InterPro" id="IPR003607">
    <property type="entry name" value="HD/PDEase_dom"/>
</dbReference>
<evidence type="ECO:0000313" key="2">
    <source>
        <dbReference type="EMBL" id="ALC15735.1"/>
    </source>
</evidence>
<dbReference type="SUPFAM" id="SSF109604">
    <property type="entry name" value="HD-domain/PDEase-like"/>
    <property type="match status" value="1"/>
</dbReference>
<name>A0A0M4D4Z3_9BACT</name>
<evidence type="ECO:0000259" key="1">
    <source>
        <dbReference type="PROSITE" id="PS51832"/>
    </source>
</evidence>
<dbReference type="KEGG" id="des:DSOUD_0949"/>
<protein>
    <submittedName>
        <fullName evidence="2">Metal dependent phosphohydrolase</fullName>
    </submittedName>
</protein>
<dbReference type="Proteomes" id="UP000057158">
    <property type="component" value="Chromosome"/>
</dbReference>
<dbReference type="PATRIC" id="fig|1603606.3.peg.1041"/>
<gene>
    <name evidence="2" type="ORF">DSOUD_0949</name>
</gene>
<sequence length="443" mass="49607">MNPEQIKDVIQSVSRTFQGLRLYSSQHPAIKQHVQDWLAALSKLFLEKKTLRMGLVDGTLFFEEELFAYPSAAEEEISRQLGQLEIEGLEFVSGLTNEELLDFLNIATKGEIRGDDLEEAFSKKGIHHIRIIRIQYEEEKQGEPRKIYKRAIKVMESLFRDVRLGEIPSSQEAKEVVTEMVELTLADPHALFALTMLKDYDNYTFTHSINVSVISLAAGRACELSEEQLRNLGLGGMFHDLGKLKIDLQIITKPGKLTEKEFESIKTHPRSGADIVAKMEGIPQTVKDIVLGHHLRYDRAGYPADARGHRLSPLTDIVAIADAYDAMTTLRSYQSPITPRLAIKELRKLAGTSLHPHFLERFITSLGPYPVGSLVRLESNEIALVIRVDISDPGVAELKILFDGDGLLLPEPRPLKIASGQTPRIVGEVDPFLKGIEVASYFS</sequence>
<dbReference type="AlphaFoldDB" id="A0A0M4D4Z3"/>
<proteinExistence type="predicted"/>
<dbReference type="RefSeq" id="WP_053549913.1">
    <property type="nucleotide sequence ID" value="NZ_CP010802.1"/>
</dbReference>
<dbReference type="PROSITE" id="PS51832">
    <property type="entry name" value="HD_GYP"/>
    <property type="match status" value="1"/>
</dbReference>
<dbReference type="Gene3D" id="1.10.3210.10">
    <property type="entry name" value="Hypothetical protein af1432"/>
    <property type="match status" value="1"/>
</dbReference>
<keyword evidence="3" id="KW-1185">Reference proteome</keyword>
<dbReference type="OrthoDB" id="9802066at2"/>
<dbReference type="PANTHER" id="PTHR43155">
    <property type="entry name" value="CYCLIC DI-GMP PHOSPHODIESTERASE PA4108-RELATED"/>
    <property type="match status" value="1"/>
</dbReference>